<dbReference type="SUPFAM" id="SSF47384">
    <property type="entry name" value="Homodimeric domain of signal transducing histidine kinase"/>
    <property type="match status" value="1"/>
</dbReference>
<dbReference type="Pfam" id="PF00672">
    <property type="entry name" value="HAMP"/>
    <property type="match status" value="1"/>
</dbReference>
<dbReference type="PRINTS" id="PR00344">
    <property type="entry name" value="BCTRLSENSOR"/>
</dbReference>
<evidence type="ECO:0000256" key="10">
    <source>
        <dbReference type="ARBA" id="ARBA00023012"/>
    </source>
</evidence>
<name>A0A7X3K0M6_9BACL</name>
<comment type="subcellular location">
    <subcellularLocation>
        <location evidence="2">Cell membrane</location>
        <topology evidence="2">Multi-pass membrane protein</topology>
    </subcellularLocation>
</comment>
<dbReference type="OrthoDB" id="9813151at2"/>
<keyword evidence="11 13" id="KW-0472">Membrane</keyword>
<evidence type="ECO:0000313" key="17">
    <source>
        <dbReference type="Proteomes" id="UP000490800"/>
    </source>
</evidence>
<accession>A0A7X3K0M6</accession>
<dbReference type="GO" id="GO:0000155">
    <property type="term" value="F:phosphorelay sensor kinase activity"/>
    <property type="evidence" value="ECO:0007669"/>
    <property type="project" value="InterPro"/>
</dbReference>
<dbReference type="Gene3D" id="6.10.340.10">
    <property type="match status" value="1"/>
</dbReference>
<dbReference type="SMART" id="SM00304">
    <property type="entry name" value="HAMP"/>
    <property type="match status" value="1"/>
</dbReference>
<evidence type="ECO:0000256" key="1">
    <source>
        <dbReference type="ARBA" id="ARBA00000085"/>
    </source>
</evidence>
<gene>
    <name evidence="16" type="ORF">EDM21_16590</name>
</gene>
<dbReference type="EC" id="2.7.13.3" evidence="3"/>
<dbReference type="Proteomes" id="UP000490800">
    <property type="component" value="Unassembled WGS sequence"/>
</dbReference>
<evidence type="ECO:0000256" key="13">
    <source>
        <dbReference type="SAM" id="Phobius"/>
    </source>
</evidence>
<keyword evidence="4" id="KW-1003">Cell membrane</keyword>
<evidence type="ECO:0000256" key="4">
    <source>
        <dbReference type="ARBA" id="ARBA00022475"/>
    </source>
</evidence>
<feature type="domain" description="HAMP" evidence="15">
    <location>
        <begin position="85"/>
        <end position="137"/>
    </location>
</feature>
<dbReference type="RefSeq" id="WP_157337230.1">
    <property type="nucleotide sequence ID" value="NZ_RHLK01000010.1"/>
</dbReference>
<dbReference type="FunFam" id="3.30.565.10:FF:000006">
    <property type="entry name" value="Sensor histidine kinase WalK"/>
    <property type="match status" value="1"/>
</dbReference>
<dbReference type="InterPro" id="IPR003661">
    <property type="entry name" value="HisK_dim/P_dom"/>
</dbReference>
<dbReference type="SUPFAM" id="SSF158472">
    <property type="entry name" value="HAMP domain-like"/>
    <property type="match status" value="1"/>
</dbReference>
<evidence type="ECO:0000259" key="14">
    <source>
        <dbReference type="PROSITE" id="PS50109"/>
    </source>
</evidence>
<dbReference type="GO" id="GO:0005524">
    <property type="term" value="F:ATP binding"/>
    <property type="evidence" value="ECO:0007669"/>
    <property type="project" value="UniProtKB-KW"/>
</dbReference>
<evidence type="ECO:0000256" key="8">
    <source>
        <dbReference type="ARBA" id="ARBA00022777"/>
    </source>
</evidence>
<dbReference type="SMART" id="SM00388">
    <property type="entry name" value="HisKA"/>
    <property type="match status" value="1"/>
</dbReference>
<dbReference type="SUPFAM" id="SSF55874">
    <property type="entry name" value="ATPase domain of HSP90 chaperone/DNA topoisomerase II/histidine kinase"/>
    <property type="match status" value="1"/>
</dbReference>
<keyword evidence="9" id="KW-0067">ATP-binding</keyword>
<dbReference type="GO" id="GO:0016036">
    <property type="term" value="P:cellular response to phosphate starvation"/>
    <property type="evidence" value="ECO:0007669"/>
    <property type="project" value="TreeGrafter"/>
</dbReference>
<dbReference type="GO" id="GO:0004721">
    <property type="term" value="F:phosphoprotein phosphatase activity"/>
    <property type="evidence" value="ECO:0007669"/>
    <property type="project" value="TreeGrafter"/>
</dbReference>
<keyword evidence="5" id="KW-0597">Phosphoprotein</keyword>
<dbReference type="Gene3D" id="1.10.287.130">
    <property type="match status" value="1"/>
</dbReference>
<dbReference type="PANTHER" id="PTHR45453:SF1">
    <property type="entry name" value="PHOSPHATE REGULON SENSOR PROTEIN PHOR"/>
    <property type="match status" value="1"/>
</dbReference>
<dbReference type="GO" id="GO:0005886">
    <property type="term" value="C:plasma membrane"/>
    <property type="evidence" value="ECO:0007669"/>
    <property type="project" value="UniProtKB-SubCell"/>
</dbReference>
<feature type="domain" description="Histidine kinase" evidence="14">
    <location>
        <begin position="145"/>
        <end position="356"/>
    </location>
</feature>
<dbReference type="InterPro" id="IPR003594">
    <property type="entry name" value="HATPase_dom"/>
</dbReference>
<feature type="coiled-coil region" evidence="12">
    <location>
        <begin position="118"/>
        <end position="145"/>
    </location>
</feature>
<dbReference type="PANTHER" id="PTHR45453">
    <property type="entry name" value="PHOSPHATE REGULON SENSOR PROTEIN PHOR"/>
    <property type="match status" value="1"/>
</dbReference>
<dbReference type="InterPro" id="IPR036097">
    <property type="entry name" value="HisK_dim/P_sf"/>
</dbReference>
<proteinExistence type="predicted"/>
<dbReference type="EMBL" id="RHLK01000010">
    <property type="protein sequence ID" value="MVP01116.1"/>
    <property type="molecule type" value="Genomic_DNA"/>
</dbReference>
<dbReference type="PROSITE" id="PS50885">
    <property type="entry name" value="HAMP"/>
    <property type="match status" value="1"/>
</dbReference>
<evidence type="ECO:0000256" key="7">
    <source>
        <dbReference type="ARBA" id="ARBA00022741"/>
    </source>
</evidence>
<evidence type="ECO:0000256" key="3">
    <source>
        <dbReference type="ARBA" id="ARBA00012438"/>
    </source>
</evidence>
<dbReference type="InterPro" id="IPR004358">
    <property type="entry name" value="Sig_transdc_His_kin-like_C"/>
</dbReference>
<dbReference type="Pfam" id="PF02518">
    <property type="entry name" value="HATPase_c"/>
    <property type="match status" value="1"/>
</dbReference>
<dbReference type="InterPro" id="IPR050351">
    <property type="entry name" value="BphY/WalK/GraS-like"/>
</dbReference>
<dbReference type="CDD" id="cd16922">
    <property type="entry name" value="HATPase_EvgS-ArcB-TorS-like"/>
    <property type="match status" value="1"/>
</dbReference>
<keyword evidence="13" id="KW-0812">Transmembrane</keyword>
<dbReference type="InterPro" id="IPR005467">
    <property type="entry name" value="His_kinase_dom"/>
</dbReference>
<evidence type="ECO:0000256" key="9">
    <source>
        <dbReference type="ARBA" id="ARBA00022840"/>
    </source>
</evidence>
<reference evidence="16 17" key="1">
    <citation type="journal article" date="2019" name="Microorganisms">
        <title>Paenibacillus lutrae sp. nov., A Chitinolytic Species Isolated from A River Otter in Castril Natural Park, Granada, Spain.</title>
        <authorList>
            <person name="Rodriguez M."/>
            <person name="Reina J.C."/>
            <person name="Bejar V."/>
            <person name="Llamas I."/>
        </authorList>
    </citation>
    <scope>NUCLEOTIDE SEQUENCE [LARGE SCALE GENOMIC DNA]</scope>
    <source>
        <strain evidence="16 17">N10</strain>
    </source>
</reference>
<keyword evidence="7" id="KW-0547">Nucleotide-binding</keyword>
<evidence type="ECO:0000256" key="6">
    <source>
        <dbReference type="ARBA" id="ARBA00022679"/>
    </source>
</evidence>
<evidence type="ECO:0000256" key="2">
    <source>
        <dbReference type="ARBA" id="ARBA00004651"/>
    </source>
</evidence>
<evidence type="ECO:0000259" key="15">
    <source>
        <dbReference type="PROSITE" id="PS50885"/>
    </source>
</evidence>
<comment type="caution">
    <text evidence="16">The sequence shown here is derived from an EMBL/GenBank/DDBJ whole genome shotgun (WGS) entry which is preliminary data.</text>
</comment>
<organism evidence="16 17">
    <name type="scientific">Paenibacillus lutrae</name>
    <dbReference type="NCBI Taxonomy" id="2078573"/>
    <lineage>
        <taxon>Bacteria</taxon>
        <taxon>Bacillati</taxon>
        <taxon>Bacillota</taxon>
        <taxon>Bacilli</taxon>
        <taxon>Bacillales</taxon>
        <taxon>Paenibacillaceae</taxon>
        <taxon>Paenibacillus</taxon>
    </lineage>
</organism>
<dbReference type="Gene3D" id="3.30.565.10">
    <property type="entry name" value="Histidine kinase-like ATPase, C-terminal domain"/>
    <property type="match status" value="1"/>
</dbReference>
<dbReference type="AlphaFoldDB" id="A0A7X3K0M6"/>
<feature type="transmembrane region" description="Helical" evidence="13">
    <location>
        <begin position="7"/>
        <end position="30"/>
    </location>
</feature>
<dbReference type="CDD" id="cd00082">
    <property type="entry name" value="HisKA"/>
    <property type="match status" value="1"/>
</dbReference>
<keyword evidence="6" id="KW-0808">Transferase</keyword>
<evidence type="ECO:0000256" key="5">
    <source>
        <dbReference type="ARBA" id="ARBA00022553"/>
    </source>
</evidence>
<sequence>MKNKLYIRLAGIIIAMATGILFISAISISITTHYHIIMYEKQAAGADHSMPQLNNHLEQAILQSVLWTCLGAIVLAICLGLYVARKISAPLIEMKLVAEKMTEGQLDSRTVVHGTDELSELGTSINELAEQLQKMEKIRVTMTEDIAHELRTPLATLKSHMRALEDGIWEPTPERIHSCYEEIERLADLIVELEALNELDSPVFRLVRSEVELDPLLQKVIHLMSAAFCEKEVRLNLKAVPGIKLFADRDRLTQILVNLLSNALKFTPPQGEVTVEAREEKSSVLLTVRDTGAGISPADLPYLFERFYRGDKSRNRKSGGSGLGLAIVQKLVQAHGGEVWAESSQGAVFYVRIPFS</sequence>
<dbReference type="PROSITE" id="PS50109">
    <property type="entry name" value="HIS_KIN"/>
    <property type="match status" value="1"/>
</dbReference>
<dbReference type="InterPro" id="IPR003660">
    <property type="entry name" value="HAMP_dom"/>
</dbReference>
<dbReference type="CDD" id="cd06225">
    <property type="entry name" value="HAMP"/>
    <property type="match status" value="1"/>
</dbReference>
<keyword evidence="10" id="KW-0902">Two-component regulatory system</keyword>
<keyword evidence="13" id="KW-1133">Transmembrane helix</keyword>
<keyword evidence="12" id="KW-0175">Coiled coil</keyword>
<evidence type="ECO:0000256" key="11">
    <source>
        <dbReference type="ARBA" id="ARBA00023136"/>
    </source>
</evidence>
<evidence type="ECO:0000313" key="16">
    <source>
        <dbReference type="EMBL" id="MVP01116.1"/>
    </source>
</evidence>
<dbReference type="SMART" id="SM00387">
    <property type="entry name" value="HATPase_c"/>
    <property type="match status" value="1"/>
</dbReference>
<dbReference type="Pfam" id="PF00512">
    <property type="entry name" value="HisKA"/>
    <property type="match status" value="1"/>
</dbReference>
<keyword evidence="8" id="KW-0418">Kinase</keyword>
<comment type="catalytic activity">
    <reaction evidence="1">
        <text>ATP + protein L-histidine = ADP + protein N-phospho-L-histidine.</text>
        <dbReference type="EC" id="2.7.13.3"/>
    </reaction>
</comment>
<feature type="transmembrane region" description="Helical" evidence="13">
    <location>
        <begin position="60"/>
        <end position="84"/>
    </location>
</feature>
<evidence type="ECO:0000256" key="12">
    <source>
        <dbReference type="SAM" id="Coils"/>
    </source>
</evidence>
<keyword evidence="17" id="KW-1185">Reference proteome</keyword>
<dbReference type="InterPro" id="IPR036890">
    <property type="entry name" value="HATPase_C_sf"/>
</dbReference>
<protein>
    <recommendedName>
        <fullName evidence="3">histidine kinase</fullName>
        <ecNumber evidence="3">2.7.13.3</ecNumber>
    </recommendedName>
</protein>